<evidence type="ECO:0000313" key="2">
    <source>
        <dbReference type="Proteomes" id="UP000051952"/>
    </source>
</evidence>
<dbReference type="EMBL" id="CYKH01000465">
    <property type="protein sequence ID" value="CUF96500.1"/>
    <property type="molecule type" value="Genomic_DNA"/>
</dbReference>
<dbReference type="VEuPathDB" id="TriTrypDB:BSAL_67990"/>
<sequence length="197" mass="21756">MGQGMAIGAVAGCSASMVTLPMQYSTAQYISMASAGVLGGLVIDFASDCVAKVGKPIIHREVVLNAPDILRHVSTFYATNHTNPVSKMLRQKHEWLILESHSNKFYVVQKDPATGNLLMDVRMSARTANDLGLAAAGQPTHTGEIRQHRADQEFDLPNDLQVAYVIAWLRKEDPRWSFSTENSRHFTTKLRAALNDF</sequence>
<dbReference type="OMA" id="CESNAMA"/>
<name>A0A0S4IQL1_BODSA</name>
<protein>
    <submittedName>
        <fullName evidence="1">Uncharacterized protein</fullName>
    </submittedName>
</protein>
<gene>
    <name evidence="1" type="ORF">BSAL_67990</name>
</gene>
<evidence type="ECO:0000313" key="1">
    <source>
        <dbReference type="EMBL" id="CUF96500.1"/>
    </source>
</evidence>
<proteinExistence type="predicted"/>
<accession>A0A0S4IQL1</accession>
<dbReference type="AlphaFoldDB" id="A0A0S4IQL1"/>
<dbReference type="Proteomes" id="UP000051952">
    <property type="component" value="Unassembled WGS sequence"/>
</dbReference>
<keyword evidence="2" id="KW-1185">Reference proteome</keyword>
<reference evidence="2" key="1">
    <citation type="submission" date="2015-09" db="EMBL/GenBank/DDBJ databases">
        <authorList>
            <consortium name="Pathogen Informatics"/>
        </authorList>
    </citation>
    <scope>NUCLEOTIDE SEQUENCE [LARGE SCALE GENOMIC DNA]</scope>
    <source>
        <strain evidence="2">Lake Konstanz</strain>
    </source>
</reference>
<organism evidence="1 2">
    <name type="scientific">Bodo saltans</name>
    <name type="common">Flagellated protozoan</name>
    <dbReference type="NCBI Taxonomy" id="75058"/>
    <lineage>
        <taxon>Eukaryota</taxon>
        <taxon>Discoba</taxon>
        <taxon>Euglenozoa</taxon>
        <taxon>Kinetoplastea</taxon>
        <taxon>Metakinetoplastina</taxon>
        <taxon>Eubodonida</taxon>
        <taxon>Bodonidae</taxon>
        <taxon>Bodo</taxon>
    </lineage>
</organism>
<dbReference type="OrthoDB" id="275474at2759"/>